<organism evidence="2 3">
    <name type="scientific">Bacillus salitolerans</name>
    <dbReference type="NCBI Taxonomy" id="1437434"/>
    <lineage>
        <taxon>Bacteria</taxon>
        <taxon>Bacillati</taxon>
        <taxon>Bacillota</taxon>
        <taxon>Bacilli</taxon>
        <taxon>Bacillales</taxon>
        <taxon>Bacillaceae</taxon>
        <taxon>Bacillus</taxon>
    </lineage>
</organism>
<sequence length="70" mass="8175">MENRLQKLKESMNDHVFTDIYMDKKLKGKILKNVSKHNKGRTIIGKKWNIQIVTASLVSLCLLFIILFNN</sequence>
<keyword evidence="1" id="KW-1133">Transmembrane helix</keyword>
<keyword evidence="1" id="KW-0472">Membrane</keyword>
<comment type="caution">
    <text evidence="2">The sequence shown here is derived from an EMBL/GenBank/DDBJ whole genome shotgun (WGS) entry which is preliminary data.</text>
</comment>
<protein>
    <submittedName>
        <fullName evidence="2">Uncharacterized protein</fullName>
    </submittedName>
</protein>
<dbReference type="Proteomes" id="UP001597214">
    <property type="component" value="Unassembled WGS sequence"/>
</dbReference>
<feature type="transmembrane region" description="Helical" evidence="1">
    <location>
        <begin position="48"/>
        <end position="68"/>
    </location>
</feature>
<dbReference type="EMBL" id="JBHUEM010000046">
    <property type="protein sequence ID" value="MFD1738771.1"/>
    <property type="molecule type" value="Genomic_DNA"/>
</dbReference>
<accession>A0ABW4LV50</accession>
<evidence type="ECO:0000313" key="2">
    <source>
        <dbReference type="EMBL" id="MFD1738771.1"/>
    </source>
</evidence>
<dbReference type="RefSeq" id="WP_377929991.1">
    <property type="nucleotide sequence ID" value="NZ_JBHUEM010000046.1"/>
</dbReference>
<reference evidence="3" key="1">
    <citation type="journal article" date="2019" name="Int. J. Syst. Evol. Microbiol.">
        <title>The Global Catalogue of Microorganisms (GCM) 10K type strain sequencing project: providing services to taxonomists for standard genome sequencing and annotation.</title>
        <authorList>
            <consortium name="The Broad Institute Genomics Platform"/>
            <consortium name="The Broad Institute Genome Sequencing Center for Infectious Disease"/>
            <person name="Wu L."/>
            <person name="Ma J."/>
        </authorList>
    </citation>
    <scope>NUCLEOTIDE SEQUENCE [LARGE SCALE GENOMIC DNA]</scope>
    <source>
        <strain evidence="3">CCUG 49339</strain>
    </source>
</reference>
<name>A0ABW4LV50_9BACI</name>
<evidence type="ECO:0000256" key="1">
    <source>
        <dbReference type="SAM" id="Phobius"/>
    </source>
</evidence>
<proteinExistence type="predicted"/>
<gene>
    <name evidence="2" type="ORF">ACFSCX_19830</name>
</gene>
<keyword evidence="1" id="KW-0812">Transmembrane</keyword>
<evidence type="ECO:0000313" key="3">
    <source>
        <dbReference type="Proteomes" id="UP001597214"/>
    </source>
</evidence>
<keyword evidence="3" id="KW-1185">Reference proteome</keyword>